<evidence type="ECO:0000313" key="2">
    <source>
        <dbReference type="Proteomes" id="UP001595880"/>
    </source>
</evidence>
<dbReference type="RefSeq" id="WP_390198669.1">
    <property type="nucleotide sequence ID" value="NZ_JBHSDV010000002.1"/>
</dbReference>
<accession>A0ABV8VU18</accession>
<gene>
    <name evidence="1" type="ORF">ACFOZ1_09190</name>
</gene>
<dbReference type="EMBL" id="JBHSDV010000002">
    <property type="protein sequence ID" value="MFC4387981.1"/>
    <property type="molecule type" value="Genomic_DNA"/>
</dbReference>
<name>A0ABV8VU18_9BACI</name>
<keyword evidence="2" id="KW-1185">Reference proteome</keyword>
<protein>
    <submittedName>
        <fullName evidence="1">Transcription initiation factor TFIIIB</fullName>
    </submittedName>
</protein>
<dbReference type="Proteomes" id="UP001595880">
    <property type="component" value="Unassembled WGS sequence"/>
</dbReference>
<sequence>MMHPTNVTECPKCGGKELGKGKQRGYAVLYPDNKMSFGSDIEHIICIECGFILESYAKKPEKFKGTIY</sequence>
<organism evidence="1 2">
    <name type="scientific">Gracilibacillus marinus</name>
    <dbReference type="NCBI Taxonomy" id="630535"/>
    <lineage>
        <taxon>Bacteria</taxon>
        <taxon>Bacillati</taxon>
        <taxon>Bacillota</taxon>
        <taxon>Bacilli</taxon>
        <taxon>Bacillales</taxon>
        <taxon>Bacillaceae</taxon>
        <taxon>Gracilibacillus</taxon>
    </lineage>
</organism>
<reference evidence="2" key="1">
    <citation type="journal article" date="2019" name="Int. J. Syst. Evol. Microbiol.">
        <title>The Global Catalogue of Microorganisms (GCM) 10K type strain sequencing project: providing services to taxonomists for standard genome sequencing and annotation.</title>
        <authorList>
            <consortium name="The Broad Institute Genomics Platform"/>
            <consortium name="The Broad Institute Genome Sequencing Center for Infectious Disease"/>
            <person name="Wu L."/>
            <person name="Ma J."/>
        </authorList>
    </citation>
    <scope>NUCLEOTIDE SEQUENCE [LARGE SCALE GENOMIC DNA]</scope>
    <source>
        <strain evidence="2">KACC 14058</strain>
    </source>
</reference>
<comment type="caution">
    <text evidence="1">The sequence shown here is derived from an EMBL/GenBank/DDBJ whole genome shotgun (WGS) entry which is preliminary data.</text>
</comment>
<evidence type="ECO:0000313" key="1">
    <source>
        <dbReference type="EMBL" id="MFC4387981.1"/>
    </source>
</evidence>
<proteinExistence type="predicted"/>